<dbReference type="InterPro" id="IPR017200">
    <property type="entry name" value="PqqE-like"/>
</dbReference>
<evidence type="ECO:0000256" key="3">
    <source>
        <dbReference type="ARBA" id="ARBA00022691"/>
    </source>
</evidence>
<keyword evidence="2" id="KW-0004">4Fe-4S</keyword>
<comment type="caution">
    <text evidence="8">The sequence shown here is derived from an EMBL/GenBank/DDBJ whole genome shotgun (WGS) entry which is preliminary data.</text>
</comment>
<sequence>MYTNAAKKRIPIYGGIELTYRCNNKCVHCYCDITNAEDTASKELSCSEICNFIDQIVEEGCLWLQITGGEPLLRPDFGEIYVHAKEKGLLVRVFTNGTLITPEIANLFLEYTPFAVEIPLYGTTKNVHESITKVSGSFERCIQGIHLLTQRNIPVIIKTMPMSLNQHEFTSIKEYANQQGLEFRFDPIINPGLNGSKKPYDVRLFPEQIVKIDLEDEERYTAWSELGQKYFGIIPESEDIFPCGAGKITFQLDPYGYVSPCILFRLNGHNIRENKFKKIWYECFSETNFREWYEDITCKKCNLISLCNICPGRLKIEEDGYKQPIKYICDIAHLRANALGFIKLQK</sequence>
<evidence type="ECO:0000256" key="5">
    <source>
        <dbReference type="ARBA" id="ARBA00023004"/>
    </source>
</evidence>
<evidence type="ECO:0000256" key="1">
    <source>
        <dbReference type="ARBA" id="ARBA00001966"/>
    </source>
</evidence>
<dbReference type="Proteomes" id="UP001246244">
    <property type="component" value="Unassembled WGS sequence"/>
</dbReference>
<dbReference type="InterPro" id="IPR007197">
    <property type="entry name" value="rSAM"/>
</dbReference>
<dbReference type="PANTHER" id="PTHR11228:SF7">
    <property type="entry name" value="PQQA PEPTIDE CYCLASE"/>
    <property type="match status" value="1"/>
</dbReference>
<dbReference type="CDD" id="cd01335">
    <property type="entry name" value="Radical_SAM"/>
    <property type="match status" value="1"/>
</dbReference>
<keyword evidence="5" id="KW-0408">Iron</keyword>
<dbReference type="Pfam" id="PF13186">
    <property type="entry name" value="SPASM"/>
    <property type="match status" value="1"/>
</dbReference>
<dbReference type="Gene3D" id="3.20.20.70">
    <property type="entry name" value="Aldolase class I"/>
    <property type="match status" value="1"/>
</dbReference>
<proteinExistence type="predicted"/>
<dbReference type="SUPFAM" id="SSF102114">
    <property type="entry name" value="Radical SAM enzymes"/>
    <property type="match status" value="1"/>
</dbReference>
<dbReference type="InterPro" id="IPR050377">
    <property type="entry name" value="Radical_SAM_PqqE_MftC-like"/>
</dbReference>
<dbReference type="InterPro" id="IPR013785">
    <property type="entry name" value="Aldolase_TIM"/>
</dbReference>
<dbReference type="SFLD" id="SFLDG01386">
    <property type="entry name" value="main_SPASM_domain-containing"/>
    <property type="match status" value="1"/>
</dbReference>
<dbReference type="SFLD" id="SFLDG01067">
    <property type="entry name" value="SPASM/twitch_domain_containing"/>
    <property type="match status" value="1"/>
</dbReference>
<comment type="cofactor">
    <cofactor evidence="1">
        <name>[4Fe-4S] cluster</name>
        <dbReference type="ChEBI" id="CHEBI:49883"/>
    </cofactor>
</comment>
<dbReference type="PIRSF" id="PIRSF037420">
    <property type="entry name" value="PQQ_syn_pqqE"/>
    <property type="match status" value="1"/>
</dbReference>
<evidence type="ECO:0000256" key="2">
    <source>
        <dbReference type="ARBA" id="ARBA00022485"/>
    </source>
</evidence>
<dbReference type="InterPro" id="IPR058240">
    <property type="entry name" value="rSAM_sf"/>
</dbReference>
<keyword evidence="4" id="KW-0479">Metal-binding</keyword>
<evidence type="ECO:0000313" key="8">
    <source>
        <dbReference type="EMBL" id="MDR7665945.1"/>
    </source>
</evidence>
<protein>
    <submittedName>
        <fullName evidence="8">Radical SAM protein</fullName>
    </submittedName>
</protein>
<gene>
    <name evidence="8" type="ORF">RG963_09200</name>
</gene>
<dbReference type="EMBL" id="JAVKPK010000032">
    <property type="protein sequence ID" value="MDR7665945.1"/>
    <property type="molecule type" value="Genomic_DNA"/>
</dbReference>
<dbReference type="RefSeq" id="WP_310575971.1">
    <property type="nucleotide sequence ID" value="NZ_JAVKPK010000032.1"/>
</dbReference>
<accession>A0ABU2D1T4</accession>
<dbReference type="PANTHER" id="PTHR11228">
    <property type="entry name" value="RADICAL SAM DOMAIN PROTEIN"/>
    <property type="match status" value="1"/>
</dbReference>
<feature type="domain" description="Radical SAM core" evidence="7">
    <location>
        <begin position="8"/>
        <end position="225"/>
    </location>
</feature>
<dbReference type="PROSITE" id="PS51918">
    <property type="entry name" value="RADICAL_SAM"/>
    <property type="match status" value="1"/>
</dbReference>
<keyword evidence="6" id="KW-0411">Iron-sulfur</keyword>
<keyword evidence="9" id="KW-1185">Reference proteome</keyword>
<evidence type="ECO:0000256" key="6">
    <source>
        <dbReference type="ARBA" id="ARBA00023014"/>
    </source>
</evidence>
<keyword evidence="3" id="KW-0949">S-adenosyl-L-methionine</keyword>
<dbReference type="Pfam" id="PF04055">
    <property type="entry name" value="Radical_SAM"/>
    <property type="match status" value="1"/>
</dbReference>
<evidence type="ECO:0000259" key="7">
    <source>
        <dbReference type="PROSITE" id="PS51918"/>
    </source>
</evidence>
<name>A0ABU2D1T4_9EURY</name>
<organism evidence="8 9">
    <name type="scientific">Methanosarcina baikalica</name>
    <dbReference type="NCBI Taxonomy" id="3073890"/>
    <lineage>
        <taxon>Archaea</taxon>
        <taxon>Methanobacteriati</taxon>
        <taxon>Methanobacteriota</taxon>
        <taxon>Stenosarchaea group</taxon>
        <taxon>Methanomicrobia</taxon>
        <taxon>Methanosarcinales</taxon>
        <taxon>Methanosarcinaceae</taxon>
        <taxon>Methanosarcina</taxon>
    </lineage>
</organism>
<dbReference type="SFLD" id="SFLDS00029">
    <property type="entry name" value="Radical_SAM"/>
    <property type="match status" value="1"/>
</dbReference>
<reference evidence="9" key="1">
    <citation type="submission" date="2023-07" db="EMBL/GenBank/DDBJ databases">
        <title>Whole-genome sequencing of a new Methanosarcina sp. Z-7115.</title>
        <authorList>
            <person name="Zhilina T.N."/>
            <person name="Merkel A.Y."/>
        </authorList>
    </citation>
    <scope>NUCLEOTIDE SEQUENCE [LARGE SCALE GENOMIC DNA]</scope>
    <source>
        <strain evidence="9">Z-7115</strain>
    </source>
</reference>
<evidence type="ECO:0000256" key="4">
    <source>
        <dbReference type="ARBA" id="ARBA00022723"/>
    </source>
</evidence>
<evidence type="ECO:0000313" key="9">
    <source>
        <dbReference type="Proteomes" id="UP001246244"/>
    </source>
</evidence>
<dbReference type="InterPro" id="IPR023885">
    <property type="entry name" value="4Fe4S-binding_SPASM_dom"/>
</dbReference>